<evidence type="ECO:0000256" key="1">
    <source>
        <dbReference type="ARBA" id="ARBA00007920"/>
    </source>
</evidence>
<dbReference type="AlphaFoldDB" id="A0A9P4S8N5"/>
<evidence type="ECO:0000259" key="3">
    <source>
        <dbReference type="Pfam" id="PF05057"/>
    </source>
</evidence>
<gene>
    <name evidence="4" type="ORF">M501DRAFT_936646</name>
</gene>
<evidence type="ECO:0000313" key="5">
    <source>
        <dbReference type="Proteomes" id="UP000799429"/>
    </source>
</evidence>
<accession>A0A9P4S8N5</accession>
<feature type="compositionally biased region" description="Polar residues" evidence="2">
    <location>
        <begin position="227"/>
        <end position="252"/>
    </location>
</feature>
<feature type="compositionally biased region" description="Basic and acidic residues" evidence="2">
    <location>
        <begin position="519"/>
        <end position="530"/>
    </location>
</feature>
<dbReference type="Pfam" id="PF05057">
    <property type="entry name" value="DUF676"/>
    <property type="match status" value="1"/>
</dbReference>
<feature type="compositionally biased region" description="Basic and acidic residues" evidence="2">
    <location>
        <begin position="426"/>
        <end position="441"/>
    </location>
</feature>
<dbReference type="SUPFAM" id="SSF53474">
    <property type="entry name" value="alpha/beta-Hydrolases"/>
    <property type="match status" value="1"/>
</dbReference>
<feature type="region of interest" description="Disordered" evidence="2">
    <location>
        <begin position="218"/>
        <end position="262"/>
    </location>
</feature>
<comment type="similarity">
    <text evidence="1">Belongs to the putative lipase ROG1 family.</text>
</comment>
<reference evidence="4" key="1">
    <citation type="journal article" date="2020" name="Stud. Mycol.">
        <title>101 Dothideomycetes genomes: a test case for predicting lifestyles and emergence of pathogens.</title>
        <authorList>
            <person name="Haridas S."/>
            <person name="Albert R."/>
            <person name="Binder M."/>
            <person name="Bloem J."/>
            <person name="Labutti K."/>
            <person name="Salamov A."/>
            <person name="Andreopoulos B."/>
            <person name="Baker S."/>
            <person name="Barry K."/>
            <person name="Bills G."/>
            <person name="Bluhm B."/>
            <person name="Cannon C."/>
            <person name="Castanera R."/>
            <person name="Culley D."/>
            <person name="Daum C."/>
            <person name="Ezra D."/>
            <person name="Gonzalez J."/>
            <person name="Henrissat B."/>
            <person name="Kuo A."/>
            <person name="Liang C."/>
            <person name="Lipzen A."/>
            <person name="Lutzoni F."/>
            <person name="Magnuson J."/>
            <person name="Mondo S."/>
            <person name="Nolan M."/>
            <person name="Ohm R."/>
            <person name="Pangilinan J."/>
            <person name="Park H.-J."/>
            <person name="Ramirez L."/>
            <person name="Alfaro M."/>
            <person name="Sun H."/>
            <person name="Tritt A."/>
            <person name="Yoshinaga Y."/>
            <person name="Zwiers L.-H."/>
            <person name="Turgeon B."/>
            <person name="Goodwin S."/>
            <person name="Spatafora J."/>
            <person name="Crous P."/>
            <person name="Grigoriev I."/>
        </authorList>
    </citation>
    <scope>NUCLEOTIDE SEQUENCE</scope>
    <source>
        <strain evidence="4">CBS 101060</strain>
    </source>
</reference>
<evidence type="ECO:0000313" key="4">
    <source>
        <dbReference type="EMBL" id="KAF2837951.1"/>
    </source>
</evidence>
<protein>
    <recommendedName>
        <fullName evidence="3">DUF676 domain-containing protein</fullName>
    </recommendedName>
</protein>
<organism evidence="4 5">
    <name type="scientific">Patellaria atrata CBS 101060</name>
    <dbReference type="NCBI Taxonomy" id="1346257"/>
    <lineage>
        <taxon>Eukaryota</taxon>
        <taxon>Fungi</taxon>
        <taxon>Dikarya</taxon>
        <taxon>Ascomycota</taxon>
        <taxon>Pezizomycotina</taxon>
        <taxon>Dothideomycetes</taxon>
        <taxon>Dothideomycetes incertae sedis</taxon>
        <taxon>Patellariales</taxon>
        <taxon>Patellariaceae</taxon>
        <taxon>Patellaria</taxon>
    </lineage>
</organism>
<feature type="region of interest" description="Disordered" evidence="2">
    <location>
        <begin position="556"/>
        <end position="665"/>
    </location>
</feature>
<dbReference type="OrthoDB" id="3248508at2759"/>
<feature type="compositionally biased region" description="Basic and acidic residues" evidence="2">
    <location>
        <begin position="556"/>
        <end position="577"/>
    </location>
</feature>
<feature type="compositionally biased region" description="Polar residues" evidence="2">
    <location>
        <begin position="622"/>
        <end position="635"/>
    </location>
</feature>
<sequence length="751" mass="82513">MSETGRERLPFSTGPPPLPPRNTTLHQLANVDQPPPYNALDDTPDSPYLGPYAAHSGMMRSQDPRSASTQSLVPDNEANNDIRRKLLIVFIHGFMGDETSFQSFPAHVHNLLAITLQESHKIHTKIYPKYRSRQRIDVATENFSKWLAPHESDTTDVVLLGHSMGGLVCAEVVLLPPYSPATGHPFRHRILGTINFDTPFLGMHPGVISSGLASIFKSGGDSPRPQSPNLNSPSTNTLGTVHSKEYFSSPNESLEGAVSPPVKRDTLYSHPVDPNFNPSFANDINLPIRKGWQSTLHFVNKHSDHLVRASRQYVQSHIEFGGAMADYPALKKRYKRIRALENEDPNVRKTACGGTRSPPRVRFLNYYTASTGKPKTSQSPIPGSRSPSQAKQLGSEMQNLSVASLSADGSLVSTRSHTPAHSPRISLEEHRDGAVIHKDPEEPLSATSLTTDNTAPFSIRSTRKDGFETTNPELEQDRTSESYEAEEPGASKVNSSIPKLTSIPPVPREPPVLDTSQYPDKETRKAAEKEHSIQLKAYKKAVKTRDTVVNEHRKLQEKLAKTAKKERSRQAKLAAEKETEENTTTIISGSRPDGTLAPGTGVLPPGTGVLPPGTGTLDGPQRPQTPGENATRLGTNDNISDSNSDVDTSLSPNSSHRQTVVEKKKRDKKFCVLPPKGANGIRDSMWVRVYMEGVDEVGAHCGLFFMSDTYQMLVGDVAARIEEWVNEDMSCRTIERTVQGRGEKDSSNYGL</sequence>
<feature type="compositionally biased region" description="Polar residues" evidence="2">
    <location>
        <begin position="64"/>
        <end position="76"/>
    </location>
</feature>
<feature type="region of interest" description="Disordered" evidence="2">
    <location>
        <begin position="1"/>
        <end position="76"/>
    </location>
</feature>
<proteinExistence type="inferred from homology"/>
<dbReference type="EMBL" id="MU006098">
    <property type="protein sequence ID" value="KAF2837951.1"/>
    <property type="molecule type" value="Genomic_DNA"/>
</dbReference>
<dbReference type="PANTHER" id="PTHR47842">
    <property type="entry name" value="EXPRESSED PROTEIN"/>
    <property type="match status" value="1"/>
</dbReference>
<dbReference type="PANTHER" id="PTHR47842:SF3">
    <property type="entry name" value="DUF676 DOMAIN-CONTAINING PROTEIN"/>
    <property type="match status" value="1"/>
</dbReference>
<evidence type="ECO:0000256" key="2">
    <source>
        <dbReference type="SAM" id="MobiDB-lite"/>
    </source>
</evidence>
<dbReference type="InterPro" id="IPR007751">
    <property type="entry name" value="DUF676_lipase-like"/>
</dbReference>
<feature type="compositionally biased region" description="Low complexity" evidence="2">
    <location>
        <begin position="594"/>
        <end position="620"/>
    </location>
</feature>
<dbReference type="Gene3D" id="3.40.50.1820">
    <property type="entry name" value="alpha/beta hydrolase"/>
    <property type="match status" value="1"/>
</dbReference>
<comment type="caution">
    <text evidence="4">The sequence shown here is derived from an EMBL/GenBank/DDBJ whole genome shotgun (WGS) entry which is preliminary data.</text>
</comment>
<feature type="domain" description="DUF676" evidence="3">
    <location>
        <begin position="86"/>
        <end position="203"/>
    </location>
</feature>
<name>A0A9P4S8N5_9PEZI</name>
<feature type="compositionally biased region" description="Polar residues" evidence="2">
    <location>
        <begin position="369"/>
        <end position="404"/>
    </location>
</feature>
<dbReference type="Proteomes" id="UP000799429">
    <property type="component" value="Unassembled WGS sequence"/>
</dbReference>
<feature type="compositionally biased region" description="Polar residues" evidence="2">
    <location>
        <begin position="646"/>
        <end position="658"/>
    </location>
</feature>
<feature type="compositionally biased region" description="Polar residues" evidence="2">
    <location>
        <begin position="445"/>
        <end position="460"/>
    </location>
</feature>
<dbReference type="InterPro" id="IPR029058">
    <property type="entry name" value="AB_hydrolase_fold"/>
</dbReference>
<feature type="region of interest" description="Disordered" evidence="2">
    <location>
        <begin position="369"/>
        <end position="530"/>
    </location>
</feature>
<keyword evidence="5" id="KW-1185">Reference proteome</keyword>
<feature type="compositionally biased region" description="Low complexity" evidence="2">
    <location>
        <begin position="636"/>
        <end position="645"/>
    </location>
</feature>